<dbReference type="EMBL" id="JABVEC010000013">
    <property type="protein sequence ID" value="MBC6467490.1"/>
    <property type="molecule type" value="Genomic_DNA"/>
</dbReference>
<evidence type="ECO:0000313" key="2">
    <source>
        <dbReference type="EMBL" id="MBC6467490.1"/>
    </source>
</evidence>
<evidence type="ECO:0000313" key="3">
    <source>
        <dbReference type="Proteomes" id="UP000805614"/>
    </source>
</evidence>
<comment type="caution">
    <text evidence="2">The sequence shown here is derived from an EMBL/GenBank/DDBJ whole genome shotgun (WGS) entry which is preliminary data.</text>
</comment>
<protein>
    <submittedName>
        <fullName evidence="2">Uncharacterized protein</fullName>
    </submittedName>
</protein>
<accession>A0ABR7LRV2</accession>
<dbReference type="RefSeq" id="WP_187244505.1">
    <property type="nucleotide sequence ID" value="NZ_BAAAOK010000004.1"/>
</dbReference>
<name>A0ABR7LRV2_9ACTN</name>
<proteinExistence type="predicted"/>
<keyword evidence="3" id="KW-1185">Reference proteome</keyword>
<gene>
    <name evidence="2" type="ORF">HKK74_18610</name>
</gene>
<dbReference type="Proteomes" id="UP000805614">
    <property type="component" value="Unassembled WGS sequence"/>
</dbReference>
<sequence>MADAVVATAGMTISVRTRRDVVIVDPDRFLTAARQALRDLNPELTEAQAADALTDVTDAVHALLDRDGQLAMDHVGAAMTDPEVGSGAPPPGVRISDRSDGLSPAGRLQQIVLDEPQPLQDYGCFLPDDPFALPPASDSAP</sequence>
<organism evidence="2 3">
    <name type="scientific">Actinomadura alba</name>
    <dbReference type="NCBI Taxonomy" id="406431"/>
    <lineage>
        <taxon>Bacteria</taxon>
        <taxon>Bacillati</taxon>
        <taxon>Actinomycetota</taxon>
        <taxon>Actinomycetes</taxon>
        <taxon>Streptosporangiales</taxon>
        <taxon>Thermomonosporaceae</taxon>
        <taxon>Actinomadura</taxon>
    </lineage>
</organism>
<reference evidence="2 3" key="1">
    <citation type="submission" date="2020-06" db="EMBL/GenBank/DDBJ databases">
        <title>Actinomadura xiongansis sp. nov., isolated from soil of Baiyangdian.</title>
        <authorList>
            <person name="Zhang X."/>
        </authorList>
    </citation>
    <scope>NUCLEOTIDE SEQUENCE [LARGE SCALE GENOMIC DNA]</scope>
    <source>
        <strain evidence="2 3">HBUM206468</strain>
    </source>
</reference>
<evidence type="ECO:0000256" key="1">
    <source>
        <dbReference type="SAM" id="MobiDB-lite"/>
    </source>
</evidence>
<feature type="region of interest" description="Disordered" evidence="1">
    <location>
        <begin position="79"/>
        <end position="104"/>
    </location>
</feature>